<evidence type="ECO:0008006" key="3">
    <source>
        <dbReference type="Google" id="ProtNLM"/>
    </source>
</evidence>
<dbReference type="Gene3D" id="3.30.530.20">
    <property type="match status" value="1"/>
</dbReference>
<organism evidence="1 2">
    <name type="scientific">Pseudochryseolinea flava</name>
    <dbReference type="NCBI Taxonomy" id="2059302"/>
    <lineage>
        <taxon>Bacteria</taxon>
        <taxon>Pseudomonadati</taxon>
        <taxon>Bacteroidota</taxon>
        <taxon>Cytophagia</taxon>
        <taxon>Cytophagales</taxon>
        <taxon>Fulvivirgaceae</taxon>
        <taxon>Pseudochryseolinea</taxon>
    </lineage>
</organism>
<dbReference type="RefSeq" id="WP_112746479.1">
    <property type="nucleotide sequence ID" value="NZ_QMFY01000003.1"/>
</dbReference>
<comment type="caution">
    <text evidence="1">The sequence shown here is derived from an EMBL/GenBank/DDBJ whole genome shotgun (WGS) entry which is preliminary data.</text>
</comment>
<dbReference type="InterPro" id="IPR023393">
    <property type="entry name" value="START-like_dom_sf"/>
</dbReference>
<dbReference type="SUPFAM" id="SSF55961">
    <property type="entry name" value="Bet v1-like"/>
    <property type="match status" value="1"/>
</dbReference>
<name>A0A364Y4R1_9BACT</name>
<dbReference type="Proteomes" id="UP000251889">
    <property type="component" value="Unassembled WGS sequence"/>
</dbReference>
<accession>A0A364Y4R1</accession>
<evidence type="ECO:0000313" key="1">
    <source>
        <dbReference type="EMBL" id="RAW01739.1"/>
    </source>
</evidence>
<keyword evidence="2" id="KW-1185">Reference proteome</keyword>
<dbReference type="OrthoDB" id="2898773at2"/>
<dbReference type="Pfam" id="PF10604">
    <property type="entry name" value="Polyketide_cyc2"/>
    <property type="match status" value="1"/>
</dbReference>
<gene>
    <name evidence="1" type="ORF">DQQ10_08810</name>
</gene>
<evidence type="ECO:0000313" key="2">
    <source>
        <dbReference type="Proteomes" id="UP000251889"/>
    </source>
</evidence>
<proteinExistence type="predicted"/>
<dbReference type="EMBL" id="QMFY01000003">
    <property type="protein sequence ID" value="RAW01739.1"/>
    <property type="molecule type" value="Genomic_DNA"/>
</dbReference>
<reference evidence="1 2" key="1">
    <citation type="submission" date="2018-06" db="EMBL/GenBank/DDBJ databases">
        <title>Chryseolinea flavus sp. nov., a member of the phylum Bacteroidetes isolated from soil.</title>
        <authorList>
            <person name="Li Y."/>
            <person name="Wang J."/>
        </authorList>
    </citation>
    <scope>NUCLEOTIDE SEQUENCE [LARGE SCALE GENOMIC DNA]</scope>
    <source>
        <strain evidence="1 2">SDU1-6</strain>
    </source>
</reference>
<protein>
    <recommendedName>
        <fullName evidence="3">SRPBCC family protein</fullName>
    </recommendedName>
</protein>
<sequence>MTSIQQQIEIEWPVEALFNYVSDLSNNHAWQRQVVDATWIGENRHEVGSAFLQTRSILGKQVPALMQMTSYQRFQKRSWIILHDRLRQELALEFEPRGEKTLLKLTIDFDLKGSVRSLKPAVLKHAMREGYENLSRLKNILENS</sequence>
<dbReference type="AlphaFoldDB" id="A0A364Y4R1"/>
<dbReference type="InterPro" id="IPR019587">
    <property type="entry name" value="Polyketide_cyclase/dehydratase"/>
</dbReference>